<evidence type="ECO:0000256" key="5">
    <source>
        <dbReference type="ARBA" id="ARBA00022729"/>
    </source>
</evidence>
<feature type="binding site" evidence="12">
    <location>
        <position position="216"/>
    </location>
    <ligand>
        <name>ATP</name>
        <dbReference type="ChEBI" id="CHEBI:30616"/>
    </ligand>
</feature>
<evidence type="ECO:0000256" key="14">
    <source>
        <dbReference type="SAM" id="MobiDB-lite"/>
    </source>
</evidence>
<feature type="compositionally biased region" description="Polar residues" evidence="14">
    <location>
        <begin position="387"/>
        <end position="403"/>
    </location>
</feature>
<dbReference type="Pfam" id="PF07714">
    <property type="entry name" value="PK_Tyr_Ser-Thr"/>
    <property type="match status" value="1"/>
</dbReference>
<evidence type="ECO:0000256" key="10">
    <source>
        <dbReference type="ARBA" id="ARBA00023136"/>
    </source>
</evidence>
<dbReference type="EMBL" id="HG739092">
    <property type="protein sequence ID" value="CDP02760.1"/>
    <property type="molecule type" value="Genomic_DNA"/>
</dbReference>
<keyword evidence="9" id="KW-1133">Transmembrane helix</keyword>
<keyword evidence="7" id="KW-0418">Kinase</keyword>
<evidence type="ECO:0000256" key="7">
    <source>
        <dbReference type="ARBA" id="ARBA00022777"/>
    </source>
</evidence>
<comment type="subcellular location">
    <subcellularLocation>
        <location evidence="1">Membrane</location>
        <topology evidence="1">Single-pass type I membrane protein</topology>
    </subcellularLocation>
</comment>
<evidence type="ECO:0000259" key="15">
    <source>
        <dbReference type="PROSITE" id="PS50011"/>
    </source>
</evidence>
<keyword evidence="17" id="KW-1185">Reference proteome</keyword>
<evidence type="ECO:0000256" key="3">
    <source>
        <dbReference type="ARBA" id="ARBA00022679"/>
    </source>
</evidence>
<dbReference type="Proteomes" id="UP000295252">
    <property type="component" value="Chromosome IX"/>
</dbReference>
<dbReference type="AlphaFoldDB" id="A0A068U2J5"/>
<evidence type="ECO:0000256" key="2">
    <source>
        <dbReference type="ARBA" id="ARBA00022527"/>
    </source>
</evidence>
<dbReference type="InterPro" id="IPR000719">
    <property type="entry name" value="Prot_kinase_dom"/>
</dbReference>
<dbReference type="InterPro" id="IPR045874">
    <property type="entry name" value="LRK10/LRL21-25-like"/>
</dbReference>
<dbReference type="InterPro" id="IPR001245">
    <property type="entry name" value="Ser-Thr/Tyr_kinase_cat_dom"/>
</dbReference>
<dbReference type="GO" id="GO:0016020">
    <property type="term" value="C:membrane"/>
    <property type="evidence" value="ECO:0007669"/>
    <property type="project" value="UniProtKB-SubCell"/>
</dbReference>
<evidence type="ECO:0000256" key="11">
    <source>
        <dbReference type="ARBA" id="ARBA00023180"/>
    </source>
</evidence>
<dbReference type="GO" id="GO:0004674">
    <property type="term" value="F:protein serine/threonine kinase activity"/>
    <property type="evidence" value="ECO:0007669"/>
    <property type="project" value="UniProtKB-KW"/>
</dbReference>
<evidence type="ECO:0000256" key="8">
    <source>
        <dbReference type="ARBA" id="ARBA00022840"/>
    </source>
</evidence>
<dbReference type="PhylomeDB" id="A0A068U2J5"/>
<gene>
    <name evidence="16" type="ORF">GSCOC_T00040249001</name>
</gene>
<dbReference type="PROSITE" id="PS00107">
    <property type="entry name" value="PROTEIN_KINASE_ATP"/>
    <property type="match status" value="1"/>
</dbReference>
<dbReference type="InterPro" id="IPR011009">
    <property type="entry name" value="Kinase-like_dom_sf"/>
</dbReference>
<keyword evidence="3" id="KW-0808">Transferase</keyword>
<keyword evidence="11" id="KW-0325">Glycoprotein</keyword>
<dbReference type="InterPro" id="IPR017441">
    <property type="entry name" value="Protein_kinase_ATP_BS"/>
</dbReference>
<evidence type="ECO:0000256" key="13">
    <source>
        <dbReference type="RuleBase" id="RU000304"/>
    </source>
</evidence>
<feature type="region of interest" description="Disordered" evidence="14">
    <location>
        <begin position="383"/>
        <end position="403"/>
    </location>
</feature>
<keyword evidence="10" id="KW-0472">Membrane</keyword>
<evidence type="ECO:0000313" key="17">
    <source>
        <dbReference type="Proteomes" id="UP000295252"/>
    </source>
</evidence>
<dbReference type="OMA" id="RICKRIH"/>
<organism evidence="16 17">
    <name type="scientific">Coffea canephora</name>
    <name type="common">Robusta coffee</name>
    <dbReference type="NCBI Taxonomy" id="49390"/>
    <lineage>
        <taxon>Eukaryota</taxon>
        <taxon>Viridiplantae</taxon>
        <taxon>Streptophyta</taxon>
        <taxon>Embryophyta</taxon>
        <taxon>Tracheophyta</taxon>
        <taxon>Spermatophyta</taxon>
        <taxon>Magnoliopsida</taxon>
        <taxon>eudicotyledons</taxon>
        <taxon>Gunneridae</taxon>
        <taxon>Pentapetalae</taxon>
        <taxon>asterids</taxon>
        <taxon>lamiids</taxon>
        <taxon>Gentianales</taxon>
        <taxon>Rubiaceae</taxon>
        <taxon>Ixoroideae</taxon>
        <taxon>Gardenieae complex</taxon>
        <taxon>Bertiereae - Coffeeae clade</taxon>
        <taxon>Coffeeae</taxon>
        <taxon>Coffea</taxon>
    </lineage>
</organism>
<evidence type="ECO:0000256" key="9">
    <source>
        <dbReference type="ARBA" id="ARBA00022989"/>
    </source>
</evidence>
<keyword evidence="4" id="KW-0812">Transmembrane</keyword>
<dbReference type="InParanoid" id="A0A068U2J5"/>
<comment type="similarity">
    <text evidence="13">Belongs to the protein kinase superfamily.</text>
</comment>
<dbReference type="PROSITE" id="PS50011">
    <property type="entry name" value="PROTEIN_KINASE_DOM"/>
    <property type="match status" value="1"/>
</dbReference>
<proteinExistence type="inferred from homology"/>
<reference evidence="17" key="1">
    <citation type="journal article" date="2014" name="Science">
        <title>The coffee genome provides insight into the convergent evolution of caffeine biosynthesis.</title>
        <authorList>
            <person name="Denoeud F."/>
            <person name="Carretero-Paulet L."/>
            <person name="Dereeper A."/>
            <person name="Droc G."/>
            <person name="Guyot R."/>
            <person name="Pietrella M."/>
            <person name="Zheng C."/>
            <person name="Alberti A."/>
            <person name="Anthony F."/>
            <person name="Aprea G."/>
            <person name="Aury J.M."/>
            <person name="Bento P."/>
            <person name="Bernard M."/>
            <person name="Bocs S."/>
            <person name="Campa C."/>
            <person name="Cenci A."/>
            <person name="Combes M.C."/>
            <person name="Crouzillat D."/>
            <person name="Da Silva C."/>
            <person name="Daddiego L."/>
            <person name="De Bellis F."/>
            <person name="Dussert S."/>
            <person name="Garsmeur O."/>
            <person name="Gayraud T."/>
            <person name="Guignon V."/>
            <person name="Jahn K."/>
            <person name="Jamilloux V."/>
            <person name="Joet T."/>
            <person name="Labadie K."/>
            <person name="Lan T."/>
            <person name="Leclercq J."/>
            <person name="Lepelley M."/>
            <person name="Leroy T."/>
            <person name="Li L.T."/>
            <person name="Librado P."/>
            <person name="Lopez L."/>
            <person name="Munoz A."/>
            <person name="Noel B."/>
            <person name="Pallavicini A."/>
            <person name="Perrotta G."/>
            <person name="Poncet V."/>
            <person name="Pot D."/>
            <person name="Priyono X."/>
            <person name="Rigoreau M."/>
            <person name="Rouard M."/>
            <person name="Rozas J."/>
            <person name="Tranchant-Dubreuil C."/>
            <person name="VanBuren R."/>
            <person name="Zhang Q."/>
            <person name="Andrade A.C."/>
            <person name="Argout X."/>
            <person name="Bertrand B."/>
            <person name="de Kochko A."/>
            <person name="Graziosi G."/>
            <person name="Henry R.J."/>
            <person name="Jayarama X."/>
            <person name="Ming R."/>
            <person name="Nagai C."/>
            <person name="Rounsley S."/>
            <person name="Sankoff D."/>
            <person name="Giuliano G."/>
            <person name="Albert V.A."/>
            <person name="Wincker P."/>
            <person name="Lashermes P."/>
        </authorList>
    </citation>
    <scope>NUCLEOTIDE SEQUENCE [LARGE SCALE GENOMIC DNA]</scope>
    <source>
        <strain evidence="17">cv. DH200-94</strain>
    </source>
</reference>
<keyword evidence="6 12" id="KW-0547">Nucleotide-binding</keyword>
<protein>
    <recommendedName>
        <fullName evidence="15">Protein kinase domain-containing protein</fullName>
    </recommendedName>
</protein>
<evidence type="ECO:0000256" key="4">
    <source>
        <dbReference type="ARBA" id="ARBA00022692"/>
    </source>
</evidence>
<dbReference type="InterPro" id="IPR008271">
    <property type="entry name" value="Ser/Thr_kinase_AS"/>
</dbReference>
<dbReference type="SMART" id="SM00220">
    <property type="entry name" value="S_TKc"/>
    <property type="match status" value="1"/>
</dbReference>
<dbReference type="Gene3D" id="1.10.510.10">
    <property type="entry name" value="Transferase(Phosphotransferase) domain 1"/>
    <property type="match status" value="1"/>
</dbReference>
<dbReference type="Pfam" id="PF14380">
    <property type="entry name" value="WAK_assoc"/>
    <property type="match status" value="1"/>
</dbReference>
<dbReference type="PROSITE" id="PS00108">
    <property type="entry name" value="PROTEIN_KINASE_ST"/>
    <property type="match status" value="1"/>
</dbReference>
<name>A0A068U2J5_COFCA</name>
<dbReference type="STRING" id="49390.A0A068U2J5"/>
<dbReference type="GO" id="GO:0005524">
    <property type="term" value="F:ATP binding"/>
    <property type="evidence" value="ECO:0007669"/>
    <property type="project" value="UniProtKB-UniRule"/>
</dbReference>
<dbReference type="Gramene" id="CDP02760">
    <property type="protein sequence ID" value="CDP02760"/>
    <property type="gene ID" value="GSCOC_T00040249001"/>
</dbReference>
<dbReference type="PANTHER" id="PTHR27009">
    <property type="entry name" value="RUST RESISTANCE KINASE LR10-RELATED"/>
    <property type="match status" value="1"/>
</dbReference>
<keyword evidence="8 12" id="KW-0067">ATP-binding</keyword>
<dbReference type="SUPFAM" id="SSF56112">
    <property type="entry name" value="Protein kinase-like (PK-like)"/>
    <property type="match status" value="1"/>
</dbReference>
<sequence length="403" mass="45122">MARVQKHLPIFFTATNASQLRVTCANSIWVSINRTAAQNLVTSVAVTVRAVLTAGFWVQYEANNSICSECNRSGGWCGYNTSSNSFACYCSDRPYDRMCNRTSFRSQKGVIPRPNFICRLLHCHCYGGTVEKLAVCMVYSQKTFILGSRVVSWRSDEENNEQVEAFVKEHGSIAPKLYKYSEVKKMTNSFADILGHGGYGSVYRGKLSDGRLVAVKVLNDDKGSEDEFINEVASICRTSHVNVVTLLGHCYDRKKRALTHEFMPNGSLDRFIHEKESSEDTNTDCHIYTEVGCNTRIVHFDIKPQNILLDKDFCPKISDFGLARICKRIHCPRKEEETSRKLILIGLLCIQANPANRPSMSKKVVEKLEGRVEHLKIPPLSFLDSPATASESTQESCTSSVSG</sequence>
<evidence type="ECO:0000313" key="16">
    <source>
        <dbReference type="EMBL" id="CDP02760.1"/>
    </source>
</evidence>
<accession>A0A068U2J5</accession>
<dbReference type="InterPro" id="IPR032872">
    <property type="entry name" value="WAK_assoc_C"/>
</dbReference>
<keyword evidence="5" id="KW-0732">Signal</keyword>
<evidence type="ECO:0000256" key="12">
    <source>
        <dbReference type="PROSITE-ProRule" id="PRU10141"/>
    </source>
</evidence>
<evidence type="ECO:0000256" key="1">
    <source>
        <dbReference type="ARBA" id="ARBA00004479"/>
    </source>
</evidence>
<evidence type="ECO:0000256" key="6">
    <source>
        <dbReference type="ARBA" id="ARBA00022741"/>
    </source>
</evidence>
<keyword evidence="2 13" id="KW-0723">Serine/threonine-protein kinase</keyword>
<feature type="domain" description="Protein kinase" evidence="15">
    <location>
        <begin position="188"/>
        <end position="403"/>
    </location>
</feature>
<dbReference type="Gene3D" id="3.30.200.20">
    <property type="entry name" value="Phosphorylase Kinase, domain 1"/>
    <property type="match status" value="1"/>
</dbReference>